<comment type="caution">
    <text evidence="5">The sequence shown here is derived from an EMBL/GenBank/DDBJ whole genome shotgun (WGS) entry which is preliminary data.</text>
</comment>
<dbReference type="GO" id="GO:0019867">
    <property type="term" value="C:outer membrane"/>
    <property type="evidence" value="ECO:0007669"/>
    <property type="project" value="InterPro"/>
</dbReference>
<sequence length="378" mass="43086">MAWKATIITVLWLSVTPAMAQQTRQSLPKRLWNSFFNDTTDAAEKSFRVYPTLGYSPETGVEIGASSLWLFRAKNDTLNRLSEIQAFTFFTLKAQYGLWVDNAIYGDKDKWFFLGRTRIQRFPLLYYGIGHNTPADNPAVFDANYILLRQRVLRKVVKNLFFGPEIDYQQLFGVKFNQPHEGQPHEAPTGSDGTTNLGAGLALVYDTRHNVLNVRKGLFGELSFLNYRTALGSEHHFSSINLDIRSFHPTSKNNVIAWQVLGNFMQGEVPFNQMALMGGDMMMRGYYQGRYRDKNLLSAQVEYRMLPLPFSKRWGATVFAGAASVAPEVKQFQLRNTKLSAGVGLRYLLFPKKDIYLRFDLGFTQDGPGFYFFTGEAF</sequence>
<protein>
    <submittedName>
        <fullName evidence="5">Membrane protein</fullName>
    </submittedName>
</protein>
<evidence type="ECO:0000256" key="1">
    <source>
        <dbReference type="ARBA" id="ARBA00004370"/>
    </source>
</evidence>
<dbReference type="RefSeq" id="WP_229687843.1">
    <property type="nucleotide sequence ID" value="NZ_BMIB01000002.1"/>
</dbReference>
<evidence type="ECO:0000313" key="6">
    <source>
        <dbReference type="Proteomes" id="UP000627292"/>
    </source>
</evidence>
<comment type="subcellular location">
    <subcellularLocation>
        <location evidence="1">Membrane</location>
    </subcellularLocation>
</comment>
<feature type="signal peptide" evidence="3">
    <location>
        <begin position="1"/>
        <end position="20"/>
    </location>
</feature>
<organism evidence="5 6">
    <name type="scientific">Filimonas zeae</name>
    <dbReference type="NCBI Taxonomy" id="1737353"/>
    <lineage>
        <taxon>Bacteria</taxon>
        <taxon>Pseudomonadati</taxon>
        <taxon>Bacteroidota</taxon>
        <taxon>Chitinophagia</taxon>
        <taxon>Chitinophagales</taxon>
        <taxon>Chitinophagaceae</taxon>
        <taxon>Filimonas</taxon>
    </lineage>
</organism>
<evidence type="ECO:0000256" key="3">
    <source>
        <dbReference type="SAM" id="SignalP"/>
    </source>
</evidence>
<reference evidence="5" key="2">
    <citation type="submission" date="2020-09" db="EMBL/GenBank/DDBJ databases">
        <authorList>
            <person name="Sun Q."/>
            <person name="Zhou Y."/>
        </authorList>
    </citation>
    <scope>NUCLEOTIDE SEQUENCE</scope>
    <source>
        <strain evidence="5">CGMCC 1.15290</strain>
    </source>
</reference>
<dbReference type="Gene3D" id="2.40.160.50">
    <property type="entry name" value="membrane protein fhac: a member of the omp85/tpsb transporter family"/>
    <property type="match status" value="1"/>
</dbReference>
<accession>A0A917IYE3</accession>
<keyword evidence="6" id="KW-1185">Reference proteome</keyword>
<dbReference type="InterPro" id="IPR000184">
    <property type="entry name" value="Bac_surfAg_D15"/>
</dbReference>
<evidence type="ECO:0000259" key="4">
    <source>
        <dbReference type="Pfam" id="PF01103"/>
    </source>
</evidence>
<dbReference type="Pfam" id="PF01103">
    <property type="entry name" value="Omp85"/>
    <property type="match status" value="1"/>
</dbReference>
<evidence type="ECO:0000313" key="5">
    <source>
        <dbReference type="EMBL" id="GGH68378.1"/>
    </source>
</evidence>
<gene>
    <name evidence="5" type="ORF">GCM10011379_24620</name>
</gene>
<dbReference type="AlphaFoldDB" id="A0A917IYE3"/>
<dbReference type="EMBL" id="BMIB01000002">
    <property type="protein sequence ID" value="GGH68378.1"/>
    <property type="molecule type" value="Genomic_DNA"/>
</dbReference>
<proteinExistence type="predicted"/>
<evidence type="ECO:0000256" key="2">
    <source>
        <dbReference type="ARBA" id="ARBA00023136"/>
    </source>
</evidence>
<feature type="domain" description="Bacterial surface antigen (D15)" evidence="4">
    <location>
        <begin position="190"/>
        <end position="378"/>
    </location>
</feature>
<keyword evidence="3" id="KW-0732">Signal</keyword>
<keyword evidence="2" id="KW-0472">Membrane</keyword>
<name>A0A917IYE3_9BACT</name>
<reference evidence="5" key="1">
    <citation type="journal article" date="2014" name="Int. J. Syst. Evol. Microbiol.">
        <title>Complete genome sequence of Corynebacterium casei LMG S-19264T (=DSM 44701T), isolated from a smear-ripened cheese.</title>
        <authorList>
            <consortium name="US DOE Joint Genome Institute (JGI-PGF)"/>
            <person name="Walter F."/>
            <person name="Albersmeier A."/>
            <person name="Kalinowski J."/>
            <person name="Ruckert C."/>
        </authorList>
    </citation>
    <scope>NUCLEOTIDE SEQUENCE</scope>
    <source>
        <strain evidence="5">CGMCC 1.15290</strain>
    </source>
</reference>
<dbReference type="Proteomes" id="UP000627292">
    <property type="component" value="Unassembled WGS sequence"/>
</dbReference>
<feature type="chain" id="PRO_5038138711" evidence="3">
    <location>
        <begin position="21"/>
        <end position="378"/>
    </location>
</feature>